<keyword evidence="1" id="KW-0064">Aspartyl protease</keyword>
<dbReference type="Proteomes" id="UP000198956">
    <property type="component" value="Unassembled WGS sequence"/>
</dbReference>
<dbReference type="GO" id="GO:0005886">
    <property type="term" value="C:plasma membrane"/>
    <property type="evidence" value="ECO:0007669"/>
    <property type="project" value="UniProtKB-SubCell"/>
</dbReference>
<feature type="transmembrane region" description="Helical" evidence="3">
    <location>
        <begin position="88"/>
        <end position="109"/>
    </location>
</feature>
<dbReference type="RefSeq" id="WP_091259585.1">
    <property type="nucleotide sequence ID" value="NZ_JARLVU010000038.1"/>
</dbReference>
<dbReference type="PIRSF" id="PIRSF018571">
    <property type="entry name" value="SpoIIGA"/>
    <property type="match status" value="1"/>
</dbReference>
<dbReference type="EMBL" id="FNDE01000001">
    <property type="protein sequence ID" value="SDG68400.1"/>
    <property type="molecule type" value="Genomic_DNA"/>
</dbReference>
<dbReference type="EC" id="3.4.23.-" evidence="1"/>
<dbReference type="GO" id="GO:0030436">
    <property type="term" value="P:asexual sporulation"/>
    <property type="evidence" value="ECO:0007669"/>
    <property type="project" value="InterPro"/>
</dbReference>
<keyword evidence="3" id="KW-1133">Transmembrane helix</keyword>
<feature type="transmembrane region" description="Helical" evidence="3">
    <location>
        <begin position="36"/>
        <end position="52"/>
    </location>
</feature>
<feature type="transmembrane region" description="Helical" evidence="3">
    <location>
        <begin position="58"/>
        <end position="76"/>
    </location>
</feature>
<comment type="function">
    <text evidence="1">Probable aspartic protease that is responsible for the proteolytic cleavage of the RNA polymerase sigma E factor (SigE/spoIIGB) to yield the active peptide in the mother cell during sporulation. Responds to a signal from the forespore that is triggered by the extracellular signal protein SpoIIR.</text>
</comment>
<keyword evidence="1" id="KW-0378">Hydrolase</keyword>
<evidence type="ECO:0000313" key="4">
    <source>
        <dbReference type="EMBL" id="SDG68400.1"/>
    </source>
</evidence>
<accession>A0A1G7WBA9</accession>
<dbReference type="GO" id="GO:0004190">
    <property type="term" value="F:aspartic-type endopeptidase activity"/>
    <property type="evidence" value="ECO:0007669"/>
    <property type="project" value="UniProtKB-KW"/>
</dbReference>
<keyword evidence="3" id="KW-0812">Transmembrane</keyword>
<dbReference type="GO" id="GO:0030435">
    <property type="term" value="P:sporulation resulting in formation of a cellular spore"/>
    <property type="evidence" value="ECO:0007669"/>
    <property type="project" value="UniProtKB-KW"/>
</dbReference>
<feature type="transmembrane region" description="Helical" evidence="3">
    <location>
        <begin position="6"/>
        <end position="24"/>
    </location>
</feature>
<evidence type="ECO:0000256" key="2">
    <source>
        <dbReference type="PIRSR" id="PIRSR018571-1"/>
    </source>
</evidence>
<dbReference type="Pfam" id="PF03419">
    <property type="entry name" value="Peptidase_U4"/>
    <property type="match status" value="1"/>
</dbReference>
<gene>
    <name evidence="4" type="ORF">SAMN04489735_100176</name>
</gene>
<comment type="subunit">
    <text evidence="1">Self-associates. Interacts with SigE. Interacts with SpoIIR.</text>
</comment>
<evidence type="ECO:0000313" key="5">
    <source>
        <dbReference type="Proteomes" id="UP000198956"/>
    </source>
</evidence>
<comment type="similarity">
    <text evidence="1">Belongs to the peptidase U4 family.</text>
</comment>
<dbReference type="NCBIfam" id="TIGR02854">
    <property type="entry name" value="spore_II_GA"/>
    <property type="match status" value="1"/>
</dbReference>
<evidence type="ECO:0000256" key="1">
    <source>
        <dbReference type="PIRNR" id="PIRNR018571"/>
    </source>
</evidence>
<proteinExistence type="inferred from homology"/>
<organism evidence="4 5">
    <name type="scientific">Aneurinibacillus thermoaerophilus</name>
    <dbReference type="NCBI Taxonomy" id="143495"/>
    <lineage>
        <taxon>Bacteria</taxon>
        <taxon>Bacillati</taxon>
        <taxon>Bacillota</taxon>
        <taxon>Bacilli</taxon>
        <taxon>Bacillales</taxon>
        <taxon>Paenibacillaceae</taxon>
        <taxon>Aneurinibacillus group</taxon>
        <taxon>Aneurinibacillus</taxon>
    </lineage>
</organism>
<comment type="subcellular location">
    <subcellularLocation>
        <location evidence="1">Cell membrane</location>
    </subcellularLocation>
</comment>
<evidence type="ECO:0000256" key="3">
    <source>
        <dbReference type="SAM" id="Phobius"/>
    </source>
</evidence>
<keyword evidence="1" id="KW-0749">Sporulation</keyword>
<keyword evidence="1" id="KW-1003">Cell membrane</keyword>
<feature type="active site" evidence="2">
    <location>
        <position position="183"/>
    </location>
</feature>
<dbReference type="GO" id="GO:0006508">
    <property type="term" value="P:proteolysis"/>
    <property type="evidence" value="ECO:0007669"/>
    <property type="project" value="UniProtKB-KW"/>
</dbReference>
<keyword evidence="1 3" id="KW-0472">Membrane</keyword>
<name>A0A1G7WBA9_ANETH</name>
<sequence>MTVYADMVFVINMVIDYMLLFLTGHICRQPLRKRRLLLASAVGAAYTVFLFFPPLSFAFTFLAKFIFSCIMILLAFRWTRIWTTLRLLGAFYAVSFFIGGGLMATHTMLESKSEVVNGIVLTHTGSAGTNPTFLFIAFGFPIFWWCTRHGYYSVKANRQVDVQHVCLEVDVFGHTIRCRGFIDTGNQLHDPLSRIPVTIMEAELWKEVLPDGILRQIYCEEIDIASAVPDGEEKWLERMRFIPYCTVSSKASFLIAIRPDEVRVYAGNKTYRLRRMLIGLRASPLSADGSYQAVVHPKATAEKDELAS</sequence>
<protein>
    <recommendedName>
        <fullName evidence="1">Sporulation sigma-E factor-processing peptidase</fullName>
        <ecNumber evidence="1">3.4.23.-</ecNumber>
    </recommendedName>
    <alternativeName>
        <fullName evidence="1">Membrane-associated aspartic protease</fullName>
    </alternativeName>
    <alternativeName>
        <fullName evidence="1">Stage II sporulation protein GA</fullName>
    </alternativeName>
</protein>
<feature type="transmembrane region" description="Helical" evidence="3">
    <location>
        <begin position="129"/>
        <end position="146"/>
    </location>
</feature>
<dbReference type="AlphaFoldDB" id="A0A1G7WBA9"/>
<reference evidence="4 5" key="1">
    <citation type="submission" date="2016-10" db="EMBL/GenBank/DDBJ databases">
        <authorList>
            <person name="de Groot N.N."/>
        </authorList>
    </citation>
    <scope>NUCLEOTIDE SEQUENCE [LARGE SCALE GENOMIC DNA]</scope>
    <source>
        <strain evidence="4 5">L 420-91</strain>
    </source>
</reference>
<keyword evidence="1" id="KW-0645">Protease</keyword>
<dbReference type="InterPro" id="IPR005081">
    <property type="entry name" value="SpoIIGA"/>
</dbReference>